<dbReference type="Pfam" id="PF22640">
    <property type="entry name" value="ManC_GMP_beta-helix"/>
    <property type="match status" value="1"/>
</dbReference>
<dbReference type="SUPFAM" id="SSF159283">
    <property type="entry name" value="Guanosine diphospho-D-mannose pyrophosphorylase/mannose-6-phosphate isomerase linker domain"/>
    <property type="match status" value="1"/>
</dbReference>
<comment type="caution">
    <text evidence="3">The sequence shown here is derived from an EMBL/GenBank/DDBJ whole genome shotgun (WGS) entry which is preliminary data.</text>
</comment>
<dbReference type="GO" id="GO:0009298">
    <property type="term" value="P:GDP-mannose biosynthetic process"/>
    <property type="evidence" value="ECO:0007669"/>
    <property type="project" value="TreeGrafter"/>
</dbReference>
<feature type="domain" description="MannoseP isomerase/GMP-like beta-helix" evidence="2">
    <location>
        <begin position="304"/>
        <end position="358"/>
    </location>
</feature>
<dbReference type="GO" id="GO:0004475">
    <property type="term" value="F:mannose-1-phosphate guanylyltransferase (GTP) activity"/>
    <property type="evidence" value="ECO:0007669"/>
    <property type="project" value="InterPro"/>
</dbReference>
<dbReference type="Pfam" id="PF00483">
    <property type="entry name" value="NTP_transferase"/>
    <property type="match status" value="1"/>
</dbReference>
<dbReference type="PANTHER" id="PTHR46390">
    <property type="entry name" value="MANNOSE-1-PHOSPHATE GUANYLYLTRANSFERASE"/>
    <property type="match status" value="1"/>
</dbReference>
<dbReference type="SUPFAM" id="SSF53448">
    <property type="entry name" value="Nucleotide-diphospho-sugar transferases"/>
    <property type="match status" value="1"/>
</dbReference>
<dbReference type="CDD" id="cd02509">
    <property type="entry name" value="GDP-M1P_Guanylyltransferase"/>
    <property type="match status" value="1"/>
</dbReference>
<proteinExistence type="predicted"/>
<name>A0A1F4ZU81_9BACT</name>
<dbReference type="STRING" id="1797263.A2397_04485"/>
<evidence type="ECO:0000313" key="3">
    <source>
        <dbReference type="EMBL" id="OGD09830.1"/>
    </source>
</evidence>
<evidence type="ECO:0000259" key="2">
    <source>
        <dbReference type="Pfam" id="PF22640"/>
    </source>
</evidence>
<dbReference type="InterPro" id="IPR049577">
    <property type="entry name" value="GMPP_N"/>
</dbReference>
<dbReference type="InterPro" id="IPR051161">
    <property type="entry name" value="Mannose-6P_isomerase_type2"/>
</dbReference>
<reference evidence="3 4" key="1">
    <citation type="journal article" date="2016" name="Nat. Commun.">
        <title>Thousands of microbial genomes shed light on interconnected biogeochemical processes in an aquifer system.</title>
        <authorList>
            <person name="Anantharaman K."/>
            <person name="Brown C.T."/>
            <person name="Hug L.A."/>
            <person name="Sharon I."/>
            <person name="Castelle C.J."/>
            <person name="Probst A.J."/>
            <person name="Thomas B.C."/>
            <person name="Singh A."/>
            <person name="Wilkins M.J."/>
            <person name="Karaoz U."/>
            <person name="Brodie E.L."/>
            <person name="Williams K.H."/>
            <person name="Hubbard S.S."/>
            <person name="Banfield J.F."/>
        </authorList>
    </citation>
    <scope>NUCLEOTIDE SEQUENCE [LARGE SCALE GENOMIC DNA]</scope>
</reference>
<feature type="domain" description="Nucleotidyl transferase" evidence="1">
    <location>
        <begin position="11"/>
        <end position="287"/>
    </location>
</feature>
<gene>
    <name evidence="3" type="ORF">A2397_04485</name>
</gene>
<dbReference type="Gene3D" id="3.90.550.10">
    <property type="entry name" value="Spore Coat Polysaccharide Biosynthesis Protein SpsA, Chain A"/>
    <property type="match status" value="1"/>
</dbReference>
<dbReference type="InterPro" id="IPR005835">
    <property type="entry name" value="NTP_transferase_dom"/>
</dbReference>
<dbReference type="InterPro" id="IPR029044">
    <property type="entry name" value="Nucleotide-diphossugar_trans"/>
</dbReference>
<protein>
    <recommendedName>
        <fullName evidence="5">Nucleotidyl transferase domain-containing protein</fullName>
    </recommendedName>
</protein>
<evidence type="ECO:0000259" key="1">
    <source>
        <dbReference type="Pfam" id="PF00483"/>
    </source>
</evidence>
<sequence length="367" mass="41324">MENFQKHLYVLILAGGGGTRLWPQSREESPKQFAKLFGGKSLFELTVQRARKVTSPSHIFVGTSIKYRKNVLEAAPFIPEENVICEPMRRDTAMAHGLGALFIYKKDPQAVIVNMASDHLISPVDVFTSQIKQAAEVAFNNEYLVTVGIKPRFAHSGMGHIRAHKPWSKDSDDFLLGEKFVEKPEPKLAQKYTDSGQYYWNANLYVFKAKLYLDLLKKHSPKTCSMYPKILESIGTENEKEAIQLAFQMAPSISIDYAVSEKLHKFVCLPSKFHWTDVGDWKEVYNNLTKDPAGNVIEGPKGRGEYIGINSKNNLLFLDKKVIATVGLQDMLIIDTPDALLICPKDEAQGVKQVVQALKDNNLTEYL</sequence>
<dbReference type="PANTHER" id="PTHR46390:SF1">
    <property type="entry name" value="MANNOSE-1-PHOSPHATE GUANYLYLTRANSFERASE"/>
    <property type="match status" value="1"/>
</dbReference>
<dbReference type="EMBL" id="MEXR01000021">
    <property type="protein sequence ID" value="OGD09830.1"/>
    <property type="molecule type" value="Genomic_DNA"/>
</dbReference>
<evidence type="ECO:0000313" key="4">
    <source>
        <dbReference type="Proteomes" id="UP000176424"/>
    </source>
</evidence>
<dbReference type="InterPro" id="IPR054566">
    <property type="entry name" value="ManC/GMP-like_b-helix"/>
</dbReference>
<evidence type="ECO:0008006" key="5">
    <source>
        <dbReference type="Google" id="ProtNLM"/>
    </source>
</evidence>
<organism evidence="3 4">
    <name type="scientific">Candidatus Amesbacteria bacterium RIFOXYB1_FULL_44_23</name>
    <dbReference type="NCBI Taxonomy" id="1797263"/>
    <lineage>
        <taxon>Bacteria</taxon>
        <taxon>Candidatus Amesiibacteriota</taxon>
    </lineage>
</organism>
<dbReference type="Proteomes" id="UP000176424">
    <property type="component" value="Unassembled WGS sequence"/>
</dbReference>
<accession>A0A1F4ZU81</accession>
<dbReference type="AlphaFoldDB" id="A0A1F4ZU81"/>